<dbReference type="EMBL" id="KV417276">
    <property type="protein sequence ID" value="KZO98249.1"/>
    <property type="molecule type" value="Genomic_DNA"/>
</dbReference>
<sequence>MSKIDVRSEAVGPVRGLLLVTENETVQAEVPVTDHNVTTVAPDVFASPDVVSGISPAVDLSHKTSSFPDDDVEDVSDVPSTTGPVSGDATGTVETTDPLILDELQQHVHGPAAGPVGDGNGVVLGPFHVEDAGQRDWGQGAVLNRRIQAFVTWRDPVNGIYSPRHVPQAGVWKQKSPTEYNDVLNDARRNIPYTLWIVGEVTGVYLLQLDGSPERQASLTFKPSDDTSFSMCRALLRKHTHEKLYVPDDSLPTLRASKWMTRRKPGDVSETVTYFTSIYDATTLFQAKSKMERYPPENLKRGDIVLVEVHIGRYRDRTTTDWSSPARPMTKSTRLPAGKSDVKWRAMFALKSISVLKAAIVTDTSDEDEDDDVKDAGYSI</sequence>
<dbReference type="Proteomes" id="UP000076738">
    <property type="component" value="Unassembled WGS sequence"/>
</dbReference>
<name>A0A167NZC3_CALVF</name>
<feature type="region of interest" description="Disordered" evidence="1">
    <location>
        <begin position="62"/>
        <end position="92"/>
    </location>
</feature>
<keyword evidence="3" id="KW-1185">Reference proteome</keyword>
<dbReference type="OrthoDB" id="2873829at2759"/>
<evidence type="ECO:0000313" key="3">
    <source>
        <dbReference type="Proteomes" id="UP000076738"/>
    </source>
</evidence>
<organism evidence="2 3">
    <name type="scientific">Calocera viscosa (strain TUFC12733)</name>
    <dbReference type="NCBI Taxonomy" id="1330018"/>
    <lineage>
        <taxon>Eukaryota</taxon>
        <taxon>Fungi</taxon>
        <taxon>Dikarya</taxon>
        <taxon>Basidiomycota</taxon>
        <taxon>Agaricomycotina</taxon>
        <taxon>Dacrymycetes</taxon>
        <taxon>Dacrymycetales</taxon>
        <taxon>Dacrymycetaceae</taxon>
        <taxon>Calocera</taxon>
    </lineage>
</organism>
<reference evidence="2 3" key="1">
    <citation type="journal article" date="2016" name="Mol. Biol. Evol.">
        <title>Comparative Genomics of Early-Diverging Mushroom-Forming Fungi Provides Insights into the Origins of Lignocellulose Decay Capabilities.</title>
        <authorList>
            <person name="Nagy L.G."/>
            <person name="Riley R."/>
            <person name="Tritt A."/>
            <person name="Adam C."/>
            <person name="Daum C."/>
            <person name="Floudas D."/>
            <person name="Sun H."/>
            <person name="Yadav J.S."/>
            <person name="Pangilinan J."/>
            <person name="Larsson K.H."/>
            <person name="Matsuura K."/>
            <person name="Barry K."/>
            <person name="Labutti K."/>
            <person name="Kuo R."/>
            <person name="Ohm R.A."/>
            <person name="Bhattacharya S.S."/>
            <person name="Shirouzu T."/>
            <person name="Yoshinaga Y."/>
            <person name="Martin F.M."/>
            <person name="Grigoriev I.V."/>
            <person name="Hibbett D.S."/>
        </authorList>
    </citation>
    <scope>NUCLEOTIDE SEQUENCE [LARGE SCALE GENOMIC DNA]</scope>
    <source>
        <strain evidence="2 3">TUFC12733</strain>
    </source>
</reference>
<protein>
    <submittedName>
        <fullName evidence="2">Uncharacterized protein</fullName>
    </submittedName>
</protein>
<dbReference type="AlphaFoldDB" id="A0A167NZC3"/>
<gene>
    <name evidence="2" type="ORF">CALVIDRAFT_562172</name>
</gene>
<evidence type="ECO:0000256" key="1">
    <source>
        <dbReference type="SAM" id="MobiDB-lite"/>
    </source>
</evidence>
<accession>A0A167NZC3</accession>
<proteinExistence type="predicted"/>
<evidence type="ECO:0000313" key="2">
    <source>
        <dbReference type="EMBL" id="KZO98249.1"/>
    </source>
</evidence>